<name>F9RIE7_9VIBR</name>
<dbReference type="RefSeq" id="WP_005592719.1">
    <property type="nucleotide sequence ID" value="NZ_AFWE01000018.1"/>
</dbReference>
<dbReference type="AlphaFoldDB" id="F9RIE7"/>
<protein>
    <recommendedName>
        <fullName evidence="3">Lipoprotein</fullName>
    </recommendedName>
</protein>
<proteinExistence type="predicted"/>
<organism evidence="1 2">
    <name type="scientific">Vibrio scophthalmi LMG 19158</name>
    <dbReference type="NCBI Taxonomy" id="870967"/>
    <lineage>
        <taxon>Bacteria</taxon>
        <taxon>Pseudomonadati</taxon>
        <taxon>Pseudomonadota</taxon>
        <taxon>Gammaproteobacteria</taxon>
        <taxon>Vibrionales</taxon>
        <taxon>Vibrionaceae</taxon>
        <taxon>Vibrio</taxon>
    </lineage>
</organism>
<evidence type="ECO:0000313" key="1">
    <source>
        <dbReference type="EMBL" id="EGU42479.1"/>
    </source>
</evidence>
<comment type="caution">
    <text evidence="1">The sequence shown here is derived from an EMBL/GenBank/DDBJ whole genome shotgun (WGS) entry which is preliminary data.</text>
</comment>
<dbReference type="EMBL" id="AFWE01000018">
    <property type="protein sequence ID" value="EGU42479.1"/>
    <property type="molecule type" value="Genomic_DNA"/>
</dbReference>
<reference evidence="1 2" key="1">
    <citation type="journal article" date="2012" name="Int. J. Syst. Evol. Microbiol.">
        <title>Vibrio caribbeanicus sp. nov., isolated from the marine sponge Scleritoderma cyanea.</title>
        <authorList>
            <person name="Hoffmann M."/>
            <person name="Monday S.R."/>
            <person name="Allard M.W."/>
            <person name="Strain E.A."/>
            <person name="Whittaker P."/>
            <person name="Naum M."/>
            <person name="McCarthy P.J."/>
            <person name="Lopez J.V."/>
            <person name="Fischer M."/>
            <person name="Brown E.W."/>
        </authorList>
    </citation>
    <scope>NUCLEOTIDE SEQUENCE [LARGE SCALE GENOMIC DNA]</scope>
    <source>
        <strain evidence="1 2">LMG 19158</strain>
    </source>
</reference>
<evidence type="ECO:0008006" key="3">
    <source>
        <dbReference type="Google" id="ProtNLM"/>
    </source>
</evidence>
<dbReference type="Proteomes" id="UP000004349">
    <property type="component" value="Unassembled WGS sequence"/>
</dbReference>
<evidence type="ECO:0000313" key="2">
    <source>
        <dbReference type="Proteomes" id="UP000004349"/>
    </source>
</evidence>
<dbReference type="PROSITE" id="PS51257">
    <property type="entry name" value="PROKAR_LIPOPROTEIN"/>
    <property type="match status" value="1"/>
</dbReference>
<accession>F9RIE7</accession>
<gene>
    <name evidence="1" type="ORF">VIS19158_11798</name>
</gene>
<sequence length="141" mass="15576">MKTIAFVILTTLALSACSKSELTQIEKTNDYLEQVSLTDENLAFALGFVAKEKAEHCEDAYNVAALVTLHNNMNAMVHTLSLSKKFISANEFPAFLEAAKQTVTCDVGSYQWASDYNKYVTSSLAFSEHLAQLRKNQKQGG</sequence>